<dbReference type="Proteomes" id="UP001240984">
    <property type="component" value="Unassembled WGS sequence"/>
</dbReference>
<gene>
    <name evidence="2" type="ORF">J2S43_008318</name>
</gene>
<evidence type="ECO:0000256" key="1">
    <source>
        <dbReference type="SAM" id="MobiDB-lite"/>
    </source>
</evidence>
<evidence type="ECO:0000313" key="2">
    <source>
        <dbReference type="EMBL" id="MDP9799806.1"/>
    </source>
</evidence>
<feature type="compositionally biased region" description="Basic and acidic residues" evidence="1">
    <location>
        <begin position="32"/>
        <end position="41"/>
    </location>
</feature>
<organism evidence="2 3">
    <name type="scientific">Catenuloplanes nepalensis</name>
    <dbReference type="NCBI Taxonomy" id="587533"/>
    <lineage>
        <taxon>Bacteria</taxon>
        <taxon>Bacillati</taxon>
        <taxon>Actinomycetota</taxon>
        <taxon>Actinomycetes</taxon>
        <taxon>Micromonosporales</taxon>
        <taxon>Micromonosporaceae</taxon>
        <taxon>Catenuloplanes</taxon>
    </lineage>
</organism>
<feature type="compositionally biased region" description="Basic and acidic residues" evidence="1">
    <location>
        <begin position="240"/>
        <end position="251"/>
    </location>
</feature>
<proteinExistence type="predicted"/>
<feature type="region of interest" description="Disordered" evidence="1">
    <location>
        <begin position="13"/>
        <end position="74"/>
    </location>
</feature>
<name>A0ABT9N996_9ACTN</name>
<evidence type="ECO:0000313" key="3">
    <source>
        <dbReference type="Proteomes" id="UP001240984"/>
    </source>
</evidence>
<feature type="region of interest" description="Disordered" evidence="1">
    <location>
        <begin position="187"/>
        <end position="251"/>
    </location>
</feature>
<comment type="caution">
    <text evidence="2">The sequence shown here is derived from an EMBL/GenBank/DDBJ whole genome shotgun (WGS) entry which is preliminary data.</text>
</comment>
<dbReference type="EMBL" id="JAUSRA010000001">
    <property type="protein sequence ID" value="MDP9799806.1"/>
    <property type="molecule type" value="Genomic_DNA"/>
</dbReference>
<reference evidence="2 3" key="1">
    <citation type="submission" date="2023-07" db="EMBL/GenBank/DDBJ databases">
        <title>Sequencing the genomes of 1000 actinobacteria strains.</title>
        <authorList>
            <person name="Klenk H.-P."/>
        </authorList>
    </citation>
    <scope>NUCLEOTIDE SEQUENCE [LARGE SCALE GENOMIC DNA]</scope>
    <source>
        <strain evidence="2 3">DSM 44710</strain>
    </source>
</reference>
<keyword evidence="3" id="KW-1185">Reference proteome</keyword>
<protein>
    <submittedName>
        <fullName evidence="2">Uncharacterized protein</fullName>
    </submittedName>
</protein>
<sequence length="251" mass="28410">MWCFRLPPVTTPRPPRWLPRPRGKSISGVPWRELRGSRDASARAAGKSPGNPVRGCSPFENVPPSGRTLRPPQWPYSQPHATNGKGAICQVADFHPSERARHTVSRCFPPHLSDRHHGGDTLKHAKRLLRIGTAVLTRVSYTRESFLHCPLSRNLPYYRRKPTDDHRHPFDPPNWWLPWVRRTWSSVTPPGMTPARRRRIARPRPSGAPRTGRARPADRRPCRAHPIRPPSGAVANRGPTESDRGESAFAR</sequence>
<accession>A0ABT9N996</accession>